<dbReference type="Gene3D" id="3.10.105.10">
    <property type="entry name" value="Dipeptide-binding Protein, Domain 3"/>
    <property type="match status" value="1"/>
</dbReference>
<organism evidence="6 7">
    <name type="scientific">Thalassospira profundimaris</name>
    <dbReference type="NCBI Taxonomy" id="502049"/>
    <lineage>
        <taxon>Bacteria</taxon>
        <taxon>Pseudomonadati</taxon>
        <taxon>Pseudomonadota</taxon>
        <taxon>Alphaproteobacteria</taxon>
        <taxon>Rhodospirillales</taxon>
        <taxon>Thalassospiraceae</taxon>
        <taxon>Thalassospira</taxon>
    </lineage>
</organism>
<dbReference type="GO" id="GO:0043190">
    <property type="term" value="C:ATP-binding cassette (ABC) transporter complex"/>
    <property type="evidence" value="ECO:0007669"/>
    <property type="project" value="InterPro"/>
</dbReference>
<evidence type="ECO:0000256" key="3">
    <source>
        <dbReference type="ARBA" id="ARBA00022448"/>
    </source>
</evidence>
<evidence type="ECO:0000256" key="4">
    <source>
        <dbReference type="ARBA" id="ARBA00022729"/>
    </source>
</evidence>
<dbReference type="CDD" id="cd08504">
    <property type="entry name" value="PBP2_OppA"/>
    <property type="match status" value="1"/>
</dbReference>
<dbReference type="Proteomes" id="UP000253226">
    <property type="component" value="Unassembled WGS sequence"/>
</dbReference>
<dbReference type="GO" id="GO:0015833">
    <property type="term" value="P:peptide transport"/>
    <property type="evidence" value="ECO:0007669"/>
    <property type="project" value="TreeGrafter"/>
</dbReference>
<reference evidence="6 7" key="1">
    <citation type="submission" date="2014-07" db="EMBL/GenBank/DDBJ databases">
        <title>Draft genome sequence of Thalassospira profundimaris 35.</title>
        <authorList>
            <person name="Lai Q."/>
            <person name="Shao Z."/>
        </authorList>
    </citation>
    <scope>NUCLEOTIDE SEQUENCE [LARGE SCALE GENOMIC DNA]</scope>
    <source>
        <strain evidence="6 7">35</strain>
    </source>
</reference>
<gene>
    <name evidence="6" type="ORF">TH19_06525</name>
</gene>
<keyword evidence="3" id="KW-0813">Transport</keyword>
<dbReference type="Gene3D" id="3.90.76.10">
    <property type="entry name" value="Dipeptide-binding Protein, Domain 1"/>
    <property type="match status" value="1"/>
</dbReference>
<dbReference type="SUPFAM" id="SSF53850">
    <property type="entry name" value="Periplasmic binding protein-like II"/>
    <property type="match status" value="1"/>
</dbReference>
<keyword evidence="4" id="KW-0732">Signal</keyword>
<dbReference type="InterPro" id="IPR000914">
    <property type="entry name" value="SBP_5_dom"/>
</dbReference>
<evidence type="ECO:0000256" key="2">
    <source>
        <dbReference type="ARBA" id="ARBA00005695"/>
    </source>
</evidence>
<dbReference type="GO" id="GO:0030288">
    <property type="term" value="C:outer membrane-bounded periplasmic space"/>
    <property type="evidence" value="ECO:0007669"/>
    <property type="project" value="TreeGrafter"/>
</dbReference>
<dbReference type="InterPro" id="IPR039424">
    <property type="entry name" value="SBP_5"/>
</dbReference>
<dbReference type="FunFam" id="3.10.105.10:FF:000001">
    <property type="entry name" value="Oligopeptide ABC transporter, oligopeptide-binding protein"/>
    <property type="match status" value="1"/>
</dbReference>
<comment type="subcellular location">
    <subcellularLocation>
        <location evidence="1">Periplasm</location>
    </subcellularLocation>
</comment>
<dbReference type="RefSeq" id="WP_114101482.1">
    <property type="nucleotide sequence ID" value="NZ_JPWF01000003.1"/>
</dbReference>
<dbReference type="PIRSF" id="PIRSF002741">
    <property type="entry name" value="MppA"/>
    <property type="match status" value="1"/>
</dbReference>
<proteinExistence type="inferred from homology"/>
<dbReference type="OrthoDB" id="9803988at2"/>
<evidence type="ECO:0000313" key="6">
    <source>
        <dbReference type="EMBL" id="RCK38446.1"/>
    </source>
</evidence>
<evidence type="ECO:0000259" key="5">
    <source>
        <dbReference type="Pfam" id="PF00496"/>
    </source>
</evidence>
<dbReference type="PANTHER" id="PTHR30290:SF10">
    <property type="entry name" value="PERIPLASMIC OLIGOPEPTIDE-BINDING PROTEIN-RELATED"/>
    <property type="match status" value="1"/>
</dbReference>
<evidence type="ECO:0000256" key="1">
    <source>
        <dbReference type="ARBA" id="ARBA00004418"/>
    </source>
</evidence>
<dbReference type="FunFam" id="3.90.76.10:FF:000001">
    <property type="entry name" value="Oligopeptide ABC transporter substrate-binding protein"/>
    <property type="match status" value="1"/>
</dbReference>
<dbReference type="GO" id="GO:1904680">
    <property type="term" value="F:peptide transmembrane transporter activity"/>
    <property type="evidence" value="ECO:0007669"/>
    <property type="project" value="TreeGrafter"/>
</dbReference>
<evidence type="ECO:0000313" key="7">
    <source>
        <dbReference type="Proteomes" id="UP000253226"/>
    </source>
</evidence>
<comment type="caution">
    <text evidence="6">The sequence shown here is derived from an EMBL/GenBank/DDBJ whole genome shotgun (WGS) entry which is preliminary data.</text>
</comment>
<dbReference type="AlphaFoldDB" id="A0A367WAH2"/>
<dbReference type="Gene3D" id="3.40.190.10">
    <property type="entry name" value="Periplasmic binding protein-like II"/>
    <property type="match status" value="1"/>
</dbReference>
<protein>
    <submittedName>
        <fullName evidence="6">Peptide ABC transporter substrate-binding protein</fullName>
    </submittedName>
</protein>
<dbReference type="EMBL" id="JPWF01000003">
    <property type="protein sequence ID" value="RCK38446.1"/>
    <property type="molecule type" value="Genomic_DNA"/>
</dbReference>
<feature type="domain" description="Solute-binding protein family 5" evidence="5">
    <location>
        <begin position="87"/>
        <end position="456"/>
    </location>
</feature>
<dbReference type="PANTHER" id="PTHR30290">
    <property type="entry name" value="PERIPLASMIC BINDING COMPONENT OF ABC TRANSPORTER"/>
    <property type="match status" value="1"/>
</dbReference>
<sequence>MSDNTKTKKGLVNGLLKSSRAFVLGTALIAGSMTMLSSTYAHAEKILRIGNDGEPQSMDPHFISTVQTSRISDDMSLGLLTYGPDGEPVAGAAESWTVSEDGKTYTFKIRDHNWSDGVPVTAQDFIAGWERLLDPELGAEYASLLYIIEGAEAVNTGKEGAKLGVKAIDDHTLEVKLTAPAPYFLAQLTHQTAFAIPRHVVEKFGKDWVKPEHIVVNGAYKLVEWLPNVHTKLVKNDKFYDAANVPIDEVIYYTYEDRTAMQNRFRANELDVARDIASEQISWLRDNLADSLRIAPYAGIYYYAIRTDKDKFKDVRVRKALSLALNREAITDAVLKTGELPAYSFVPPGTGNYAEPAYTAWKDLPYAEKLAEAKKLMAEAGYSADNPLKFTLRYNTSENHKRIAIAAQNMWKQIGVEAELFNSEGKIHYADLKVGDFEVARAGWIADYNDAQNFLFLGEERTGPLNYAAFDNPRYNELMLAAENEGDLKKRSSLMHQAEAIMMEAQPYIPIYYYVSKQLISPKIKGWIDNAPDRHLTRWLDIAE</sequence>
<accession>A0A367WAH2</accession>
<name>A0A367WAH2_9PROT</name>
<dbReference type="InterPro" id="IPR030678">
    <property type="entry name" value="Peptide/Ni-bd"/>
</dbReference>
<comment type="similarity">
    <text evidence="2">Belongs to the bacterial solute-binding protein 5 family.</text>
</comment>
<dbReference type="Pfam" id="PF00496">
    <property type="entry name" value="SBP_bac_5"/>
    <property type="match status" value="1"/>
</dbReference>